<keyword evidence="2 6" id="KW-0819">tRNA processing</keyword>
<comment type="subcellular location">
    <subcellularLocation>
        <location evidence="6">Cytoplasm</location>
    </subcellularLocation>
</comment>
<comment type="similarity">
    <text evidence="6">Belongs to the tRNA(Ile)-lysidine synthase family.</text>
</comment>
<evidence type="ECO:0000256" key="6">
    <source>
        <dbReference type="HAMAP-Rule" id="MF_01161"/>
    </source>
</evidence>
<dbReference type="SUPFAM" id="SSF52402">
    <property type="entry name" value="Adenine nucleotide alpha hydrolases-like"/>
    <property type="match status" value="1"/>
</dbReference>
<keyword evidence="3 6" id="KW-0547">Nucleotide-binding</keyword>
<dbReference type="Pfam" id="PF01171">
    <property type="entry name" value="ATP_bind_3"/>
    <property type="match status" value="1"/>
</dbReference>
<dbReference type="Proteomes" id="UP000184001">
    <property type="component" value="Unassembled WGS sequence"/>
</dbReference>
<evidence type="ECO:0000256" key="4">
    <source>
        <dbReference type="ARBA" id="ARBA00022840"/>
    </source>
</evidence>
<dbReference type="AlphaFoldDB" id="A0A8G2F6U9"/>
<evidence type="ECO:0000259" key="7">
    <source>
        <dbReference type="Pfam" id="PF01171"/>
    </source>
</evidence>
<dbReference type="EC" id="6.3.4.19" evidence="6"/>
<proteinExistence type="inferred from homology"/>
<dbReference type="EMBL" id="FQZR01000002">
    <property type="protein sequence ID" value="SHI64723.1"/>
    <property type="molecule type" value="Genomic_DNA"/>
</dbReference>
<dbReference type="InterPro" id="IPR014729">
    <property type="entry name" value="Rossmann-like_a/b/a_fold"/>
</dbReference>
<dbReference type="Gene3D" id="3.40.50.620">
    <property type="entry name" value="HUPs"/>
    <property type="match status" value="1"/>
</dbReference>
<dbReference type="CDD" id="cd01992">
    <property type="entry name" value="TilS_N"/>
    <property type="match status" value="1"/>
</dbReference>
<dbReference type="InterPro" id="IPR012795">
    <property type="entry name" value="tRNA_Ile_lys_synt_N"/>
</dbReference>
<dbReference type="GO" id="GO:0005737">
    <property type="term" value="C:cytoplasm"/>
    <property type="evidence" value="ECO:0007669"/>
    <property type="project" value="UniProtKB-SubCell"/>
</dbReference>
<keyword evidence="4 6" id="KW-0067">ATP-binding</keyword>
<name>A0A8G2F6U9_9BACT</name>
<dbReference type="NCBIfam" id="TIGR02432">
    <property type="entry name" value="lysidine_TilS_N"/>
    <property type="match status" value="1"/>
</dbReference>
<dbReference type="PANTHER" id="PTHR43033:SF1">
    <property type="entry name" value="TRNA(ILE)-LYSIDINE SYNTHASE-RELATED"/>
    <property type="match status" value="1"/>
</dbReference>
<dbReference type="GO" id="GO:0032267">
    <property type="term" value="F:tRNA(Ile)-lysidine synthase activity"/>
    <property type="evidence" value="ECO:0007669"/>
    <property type="project" value="UniProtKB-EC"/>
</dbReference>
<dbReference type="InterPro" id="IPR011063">
    <property type="entry name" value="TilS/TtcA_N"/>
</dbReference>
<keyword evidence="1 6" id="KW-0436">Ligase</keyword>
<evidence type="ECO:0000256" key="5">
    <source>
        <dbReference type="ARBA" id="ARBA00048539"/>
    </source>
</evidence>
<evidence type="ECO:0000313" key="9">
    <source>
        <dbReference type="Proteomes" id="UP000184001"/>
    </source>
</evidence>
<organism evidence="8 9">
    <name type="scientific">Halodesulfovibrio aestuarii</name>
    <dbReference type="NCBI Taxonomy" id="126333"/>
    <lineage>
        <taxon>Bacteria</taxon>
        <taxon>Pseudomonadati</taxon>
        <taxon>Thermodesulfobacteriota</taxon>
        <taxon>Desulfovibrionia</taxon>
        <taxon>Desulfovibrionales</taxon>
        <taxon>Desulfovibrionaceae</taxon>
        <taxon>Halodesulfovibrio</taxon>
    </lineage>
</organism>
<dbReference type="RefSeq" id="WP_020001682.1">
    <property type="nucleotide sequence ID" value="NZ_CP192219.1"/>
</dbReference>
<evidence type="ECO:0000313" key="8">
    <source>
        <dbReference type="EMBL" id="SHI64723.1"/>
    </source>
</evidence>
<dbReference type="HAMAP" id="MF_01161">
    <property type="entry name" value="tRNA_Ile_lys_synt"/>
    <property type="match status" value="1"/>
</dbReference>
<comment type="function">
    <text evidence="6">Ligates lysine onto the cytidine present at position 34 of the AUA codon-specific tRNA(Ile) that contains the anticodon CAU, in an ATP-dependent manner. Cytidine is converted to lysidine, thus changing the amino acid specificity of the tRNA from methionine to isoleucine.</text>
</comment>
<protein>
    <recommendedName>
        <fullName evidence="6">tRNA(Ile)-lysidine synthase</fullName>
        <ecNumber evidence="6">6.3.4.19</ecNumber>
    </recommendedName>
    <alternativeName>
        <fullName evidence="6">tRNA(Ile)-2-lysyl-cytidine synthase</fullName>
    </alternativeName>
    <alternativeName>
        <fullName evidence="6">tRNA(Ile)-lysidine synthetase</fullName>
    </alternativeName>
</protein>
<dbReference type="PANTHER" id="PTHR43033">
    <property type="entry name" value="TRNA(ILE)-LYSIDINE SYNTHASE-RELATED"/>
    <property type="match status" value="1"/>
</dbReference>
<evidence type="ECO:0000256" key="2">
    <source>
        <dbReference type="ARBA" id="ARBA00022694"/>
    </source>
</evidence>
<dbReference type="InterPro" id="IPR012094">
    <property type="entry name" value="tRNA_Ile_lys_synt"/>
</dbReference>
<feature type="binding site" evidence="6">
    <location>
        <begin position="45"/>
        <end position="50"/>
    </location>
    <ligand>
        <name>ATP</name>
        <dbReference type="ChEBI" id="CHEBI:30616"/>
    </ligand>
</feature>
<dbReference type="GO" id="GO:0006400">
    <property type="term" value="P:tRNA modification"/>
    <property type="evidence" value="ECO:0007669"/>
    <property type="project" value="UniProtKB-UniRule"/>
</dbReference>
<comment type="catalytic activity">
    <reaction evidence="5 6">
        <text>cytidine(34) in tRNA(Ile2) + L-lysine + ATP = lysidine(34) in tRNA(Ile2) + AMP + diphosphate + H(+)</text>
        <dbReference type="Rhea" id="RHEA:43744"/>
        <dbReference type="Rhea" id="RHEA-COMP:10625"/>
        <dbReference type="Rhea" id="RHEA-COMP:10670"/>
        <dbReference type="ChEBI" id="CHEBI:15378"/>
        <dbReference type="ChEBI" id="CHEBI:30616"/>
        <dbReference type="ChEBI" id="CHEBI:32551"/>
        <dbReference type="ChEBI" id="CHEBI:33019"/>
        <dbReference type="ChEBI" id="CHEBI:82748"/>
        <dbReference type="ChEBI" id="CHEBI:83665"/>
        <dbReference type="ChEBI" id="CHEBI:456215"/>
        <dbReference type="EC" id="6.3.4.19"/>
    </reaction>
</comment>
<comment type="caution">
    <text evidence="8">The sequence shown here is derived from an EMBL/GenBank/DDBJ whole genome shotgun (WGS) entry which is preliminary data.</text>
</comment>
<comment type="domain">
    <text evidence="6">The N-terminal region contains the highly conserved SGGXDS motif, predicted to be a P-loop motif involved in ATP binding.</text>
</comment>
<gene>
    <name evidence="6" type="primary">tilS</name>
    <name evidence="8" type="ORF">SAMN05660830_00555</name>
</gene>
<evidence type="ECO:0000256" key="1">
    <source>
        <dbReference type="ARBA" id="ARBA00022598"/>
    </source>
</evidence>
<reference evidence="8 9" key="1">
    <citation type="submission" date="2016-11" db="EMBL/GenBank/DDBJ databases">
        <authorList>
            <person name="Varghese N."/>
            <person name="Submissions S."/>
        </authorList>
    </citation>
    <scope>NUCLEOTIDE SEQUENCE [LARGE SCALE GENOMIC DNA]</scope>
    <source>
        <strain evidence="8 9">DSM 17919</strain>
    </source>
</reference>
<feature type="domain" description="tRNA(Ile)-lysidine/2-thiocytidine synthase N-terminal" evidence="7">
    <location>
        <begin position="40"/>
        <end position="220"/>
    </location>
</feature>
<evidence type="ECO:0000256" key="3">
    <source>
        <dbReference type="ARBA" id="ARBA00022741"/>
    </source>
</evidence>
<sequence length="339" mass="37725">MNRHLPTGLQELDPKAAHLCLGIENFITRELQTSLEDTVLLVALSGGVDSSALLIILTCLAKKNGFCIHAAHFNHQLRPEADAEETHIRQLCSSLDIELTTDSQDIAAYASGHKLGIEEAARLRRYAFLESTRLAVNADWIVTGHHANDLAEDVMMRLIRGTGWPALGGMQGKCNNRKLLRPLLTTPKDDLISFANACSLTWCEDASNIDKQFLRNRVRSQIIPLLCKENPAFLDATTSLWKLAQVDTDHWAEIINQHLQKTDFDSPKLLKEDLSSMSQATRLRVYKAVLNSMGKGQPLQQNLLALDTAWQANVGGKVVQFPGNKIATIRKGTIYFSYQ</sequence>
<keyword evidence="6" id="KW-0963">Cytoplasm</keyword>
<accession>A0A8G2F6U9</accession>
<dbReference type="GO" id="GO:0005524">
    <property type="term" value="F:ATP binding"/>
    <property type="evidence" value="ECO:0007669"/>
    <property type="project" value="UniProtKB-UniRule"/>
</dbReference>